<dbReference type="PANTHER" id="PTHR14787">
    <property type="entry name" value="C10ORF188 FAMILY MEMBER"/>
    <property type="match status" value="1"/>
</dbReference>
<gene>
    <name evidence="2" type="primary">LOC101360315</name>
</gene>
<reference evidence="2" key="1">
    <citation type="submission" date="2025-08" db="UniProtKB">
        <authorList>
            <consortium name="RefSeq"/>
        </authorList>
    </citation>
    <scope>IDENTIFICATION</scope>
</reference>
<dbReference type="RefSeq" id="XP_023585806.1">
    <property type="nucleotide sequence ID" value="XM_023730038.1"/>
</dbReference>
<organism evidence="1 2">
    <name type="scientific">Trichechus manatus latirostris</name>
    <name type="common">Florida manatee</name>
    <dbReference type="NCBI Taxonomy" id="127582"/>
    <lineage>
        <taxon>Eukaryota</taxon>
        <taxon>Metazoa</taxon>
        <taxon>Chordata</taxon>
        <taxon>Craniata</taxon>
        <taxon>Vertebrata</taxon>
        <taxon>Euteleostomi</taxon>
        <taxon>Mammalia</taxon>
        <taxon>Eutheria</taxon>
        <taxon>Afrotheria</taxon>
        <taxon>Sirenia</taxon>
        <taxon>Trichechidae</taxon>
        <taxon>Trichechus</taxon>
    </lineage>
</organism>
<dbReference type="AlphaFoldDB" id="A0A2Y9QX02"/>
<dbReference type="PANTHER" id="PTHR14787:SF1">
    <property type="entry name" value="ATPASE PAAT"/>
    <property type="match status" value="1"/>
</dbReference>
<sequence>MEAGTEDPGLTRRPTLASSWDAPCGALTQSLFLSRGGLGAGEFDWEELLEPPAPGQDLVILKRSPNSQDENACFLYLNFDPTGGEEIASIGILSSARNMEVYLREEYCGTSRGKNVCTLLDNSSQRSVFQK</sequence>
<keyword evidence="1" id="KW-1185">Reference proteome</keyword>
<name>A0A2Y9QX02_TRIMA</name>
<dbReference type="GeneID" id="101360315"/>
<dbReference type="Pfam" id="PF14958">
    <property type="entry name" value="PAAT-like"/>
    <property type="match status" value="1"/>
</dbReference>
<dbReference type="InterPro" id="IPR028043">
    <property type="entry name" value="PAAT-like"/>
</dbReference>
<protein>
    <submittedName>
        <fullName evidence="2">Uncharacterized protein C10orf88 isoform X2</fullName>
    </submittedName>
</protein>
<proteinExistence type="predicted"/>
<evidence type="ECO:0000313" key="1">
    <source>
        <dbReference type="Proteomes" id="UP000248480"/>
    </source>
</evidence>
<evidence type="ECO:0000313" key="2">
    <source>
        <dbReference type="RefSeq" id="XP_023585806.1"/>
    </source>
</evidence>
<accession>A0A2Y9QX02</accession>
<dbReference type="Proteomes" id="UP000248480">
    <property type="component" value="Unplaced"/>
</dbReference>